<evidence type="ECO:0000313" key="2">
    <source>
        <dbReference type="EMBL" id="GBP73292.1"/>
    </source>
</evidence>
<organism evidence="2 3">
    <name type="scientific">Eumeta variegata</name>
    <name type="common">Bagworm moth</name>
    <name type="synonym">Eumeta japonica</name>
    <dbReference type="NCBI Taxonomy" id="151549"/>
    <lineage>
        <taxon>Eukaryota</taxon>
        <taxon>Metazoa</taxon>
        <taxon>Ecdysozoa</taxon>
        <taxon>Arthropoda</taxon>
        <taxon>Hexapoda</taxon>
        <taxon>Insecta</taxon>
        <taxon>Pterygota</taxon>
        <taxon>Neoptera</taxon>
        <taxon>Endopterygota</taxon>
        <taxon>Lepidoptera</taxon>
        <taxon>Glossata</taxon>
        <taxon>Ditrysia</taxon>
        <taxon>Tineoidea</taxon>
        <taxon>Psychidae</taxon>
        <taxon>Oiketicinae</taxon>
        <taxon>Eumeta</taxon>
    </lineage>
</organism>
<dbReference type="Proteomes" id="UP000299102">
    <property type="component" value="Unassembled WGS sequence"/>
</dbReference>
<accession>A0A4C1YEL6</accession>
<feature type="compositionally biased region" description="Basic residues" evidence="1">
    <location>
        <begin position="97"/>
        <end position="107"/>
    </location>
</feature>
<comment type="caution">
    <text evidence="2">The sequence shown here is derived from an EMBL/GenBank/DDBJ whole genome shotgun (WGS) entry which is preliminary data.</text>
</comment>
<feature type="region of interest" description="Disordered" evidence="1">
    <location>
        <begin position="58"/>
        <end position="107"/>
    </location>
</feature>
<evidence type="ECO:0000313" key="3">
    <source>
        <dbReference type="Proteomes" id="UP000299102"/>
    </source>
</evidence>
<keyword evidence="3" id="KW-1185">Reference proteome</keyword>
<name>A0A4C1YEL6_EUMVA</name>
<proteinExistence type="predicted"/>
<sequence>MLASVMRRSQQPPATGPAWSADALVIEFRSVTPSRPLTGHSEVTVSIAIPSGVRRGARYPPNAFEKPAAMPRRDAKRRGAVKLRCSPRTNNRAVGARGKKQKRQLFT</sequence>
<dbReference type="AlphaFoldDB" id="A0A4C1YEL6"/>
<reference evidence="2 3" key="1">
    <citation type="journal article" date="2019" name="Commun. Biol.">
        <title>The bagworm genome reveals a unique fibroin gene that provides high tensile strength.</title>
        <authorList>
            <person name="Kono N."/>
            <person name="Nakamura H."/>
            <person name="Ohtoshi R."/>
            <person name="Tomita M."/>
            <person name="Numata K."/>
            <person name="Arakawa K."/>
        </authorList>
    </citation>
    <scope>NUCLEOTIDE SEQUENCE [LARGE SCALE GENOMIC DNA]</scope>
</reference>
<gene>
    <name evidence="2" type="ORF">EVAR_54786_1</name>
</gene>
<protein>
    <submittedName>
        <fullName evidence="2">Uncharacterized protein</fullName>
    </submittedName>
</protein>
<evidence type="ECO:0000256" key="1">
    <source>
        <dbReference type="SAM" id="MobiDB-lite"/>
    </source>
</evidence>
<dbReference type="EMBL" id="BGZK01001168">
    <property type="protein sequence ID" value="GBP73292.1"/>
    <property type="molecule type" value="Genomic_DNA"/>
</dbReference>